<accession>A0A1F5F6Z1</accession>
<gene>
    <name evidence="1" type="ORF">A2Y64_01025</name>
</gene>
<reference evidence="1 2" key="1">
    <citation type="journal article" date="2016" name="Nat. Commun.">
        <title>Thousands of microbial genomes shed light on interconnected biogeochemical processes in an aquifer system.</title>
        <authorList>
            <person name="Anantharaman K."/>
            <person name="Brown C.T."/>
            <person name="Hug L.A."/>
            <person name="Sharon I."/>
            <person name="Castelle C.J."/>
            <person name="Probst A.J."/>
            <person name="Thomas B.C."/>
            <person name="Singh A."/>
            <person name="Wilkins M.J."/>
            <person name="Karaoz U."/>
            <person name="Brodie E.L."/>
            <person name="Williams K.H."/>
            <person name="Hubbard S.S."/>
            <person name="Banfield J.F."/>
        </authorList>
    </citation>
    <scope>NUCLEOTIDE SEQUENCE [LARGE SCALE GENOMIC DNA]</scope>
</reference>
<dbReference type="AlphaFoldDB" id="A0A1F5F6Z1"/>
<evidence type="ECO:0008006" key="3">
    <source>
        <dbReference type="Google" id="ProtNLM"/>
    </source>
</evidence>
<protein>
    <recommendedName>
        <fullName evidence="3">DUF3996 domain-containing protein</fullName>
    </recommendedName>
</protein>
<dbReference type="EMBL" id="MFAF01000074">
    <property type="protein sequence ID" value="OGD75390.1"/>
    <property type="molecule type" value="Genomic_DNA"/>
</dbReference>
<organism evidence="1 2">
    <name type="scientific">Candidatus Coatesbacteria bacterium RBG_13_66_14</name>
    <dbReference type="NCBI Taxonomy" id="1817816"/>
    <lineage>
        <taxon>Bacteria</taxon>
        <taxon>Candidatus Coatesiibacteriota</taxon>
    </lineage>
</organism>
<sequence length="151" mass="16036">MRIVTVALILALALTASAQVRDFGLGLIIGEPTGLSAKWNFSPPSAIDFHLAWSILGGGIAGGADYLFHFGWLESPWRPYLGVGGRVAMFEENKGKFPEGGIYVSGRGLIGVEYLFLEGHLGVSGELGLGLVFIPGVGFDISGGLALRYYF</sequence>
<name>A0A1F5F6Z1_9BACT</name>
<comment type="caution">
    <text evidence="1">The sequence shown here is derived from an EMBL/GenBank/DDBJ whole genome shotgun (WGS) entry which is preliminary data.</text>
</comment>
<proteinExistence type="predicted"/>
<evidence type="ECO:0000313" key="1">
    <source>
        <dbReference type="EMBL" id="OGD75390.1"/>
    </source>
</evidence>
<evidence type="ECO:0000313" key="2">
    <source>
        <dbReference type="Proteomes" id="UP000177187"/>
    </source>
</evidence>
<dbReference type="Proteomes" id="UP000177187">
    <property type="component" value="Unassembled WGS sequence"/>
</dbReference>